<reference evidence="1" key="1">
    <citation type="submission" date="2022-08" db="EMBL/GenBank/DDBJ databases">
        <title>Genome Sequence of Fusarium decemcellulare.</title>
        <authorList>
            <person name="Buettner E."/>
        </authorList>
    </citation>
    <scope>NUCLEOTIDE SEQUENCE</scope>
    <source>
        <strain evidence="1">Babe19</strain>
    </source>
</reference>
<evidence type="ECO:0000313" key="2">
    <source>
        <dbReference type="Proteomes" id="UP001148629"/>
    </source>
</evidence>
<protein>
    <submittedName>
        <fullName evidence="1">Uncharacterized protein</fullName>
    </submittedName>
</protein>
<organism evidence="1 2">
    <name type="scientific">Fusarium decemcellulare</name>
    <dbReference type="NCBI Taxonomy" id="57161"/>
    <lineage>
        <taxon>Eukaryota</taxon>
        <taxon>Fungi</taxon>
        <taxon>Dikarya</taxon>
        <taxon>Ascomycota</taxon>
        <taxon>Pezizomycotina</taxon>
        <taxon>Sordariomycetes</taxon>
        <taxon>Hypocreomycetidae</taxon>
        <taxon>Hypocreales</taxon>
        <taxon>Nectriaceae</taxon>
        <taxon>Fusarium</taxon>
        <taxon>Fusarium decemcellulare species complex</taxon>
    </lineage>
</organism>
<dbReference type="Proteomes" id="UP001148629">
    <property type="component" value="Unassembled WGS sequence"/>
</dbReference>
<name>A0ACC1RAW5_9HYPO</name>
<keyword evidence="2" id="KW-1185">Reference proteome</keyword>
<dbReference type="EMBL" id="JANRMS010005348">
    <property type="protein sequence ID" value="KAJ3502655.1"/>
    <property type="molecule type" value="Genomic_DNA"/>
</dbReference>
<accession>A0ACC1RAW5</accession>
<evidence type="ECO:0000313" key="1">
    <source>
        <dbReference type="EMBL" id="KAJ3502655.1"/>
    </source>
</evidence>
<proteinExistence type="predicted"/>
<comment type="caution">
    <text evidence="1">The sequence shown here is derived from an EMBL/GenBank/DDBJ whole genome shotgun (WGS) entry which is preliminary data.</text>
</comment>
<sequence length="102" mass="11180">METPEVPQDALQLSALASQNATVSRTLFAHAPERPSTKRQKIDDASEDPIMKRRFHAEYANVETLPPSITAKLPTKQSGKKIAKAGALARPATKLLEAHHRT</sequence>
<gene>
    <name evidence="1" type="ORF">NM208_g16680</name>
</gene>